<evidence type="ECO:0000313" key="1">
    <source>
        <dbReference type="EMBL" id="KWT94832.1"/>
    </source>
</evidence>
<gene>
    <name evidence="1" type="primary">mad31</name>
    <name evidence="1" type="ORF">ASN18_0121</name>
</gene>
<dbReference type="Proteomes" id="UP000060487">
    <property type="component" value="Unassembled WGS sequence"/>
</dbReference>
<keyword evidence="2" id="KW-1185">Reference proteome</keyword>
<organism evidence="1 2">
    <name type="scientific">Candidatus Magnetominusculus xianensis</name>
    <dbReference type="NCBI Taxonomy" id="1748249"/>
    <lineage>
        <taxon>Bacteria</taxon>
        <taxon>Pseudomonadati</taxon>
        <taxon>Nitrospirota</taxon>
        <taxon>Nitrospiria</taxon>
        <taxon>Nitrospirales</taxon>
        <taxon>Nitrospiraceae</taxon>
        <taxon>Candidatus Magnetominusculus</taxon>
    </lineage>
</organism>
<comment type="caution">
    <text evidence="1">The sequence shown here is derived from an EMBL/GenBank/DDBJ whole genome shotgun (WGS) entry which is preliminary data.</text>
</comment>
<sequence>MDNKFEDIDWFDKILTVSGTYLPEIRREVKEMINEYDLKHGGTKPHKYIAYAIGSKLIKNAAIKAGGIGGLTSIPATLPVVGTIGTVLIGSAVDLALVLRMQIELCYALSVAYDVNMDEEELKAAALALVGFSGSAAAAKAVTAGVLRKTVDTLASDYIKTGLARAAAEVAEKLIPRLLSKWYKFIPLLGIPIGVSVNAATTMMIGNQARKYFSTWVDDDELGRYESEL</sequence>
<proteinExistence type="predicted"/>
<reference evidence="1 2" key="1">
    <citation type="submission" date="2015-11" db="EMBL/GenBank/DDBJ databases">
        <authorList>
            <person name="Lin W."/>
        </authorList>
    </citation>
    <scope>NUCLEOTIDE SEQUENCE [LARGE SCALE GENOMIC DNA]</scope>
    <source>
        <strain evidence="1 2">HCH-1</strain>
    </source>
</reference>
<accession>A0ABR5SKQ2</accession>
<dbReference type="EMBL" id="LNQR01000003">
    <property type="protein sequence ID" value="KWT94832.1"/>
    <property type="molecule type" value="Genomic_DNA"/>
</dbReference>
<name>A0ABR5SKQ2_9BACT</name>
<protein>
    <submittedName>
        <fullName evidence="1">Magnetosome protein Mad31</fullName>
    </submittedName>
</protein>
<evidence type="ECO:0000313" key="2">
    <source>
        <dbReference type="Proteomes" id="UP000060487"/>
    </source>
</evidence>
<dbReference type="RefSeq" id="WP_085050657.1">
    <property type="nucleotide sequence ID" value="NZ_LNQR01000003.1"/>
</dbReference>